<dbReference type="EMBL" id="OX597820">
    <property type="protein sequence ID" value="CAI9725558.1"/>
    <property type="molecule type" value="Genomic_DNA"/>
</dbReference>
<name>A0AA36F842_OCTVU</name>
<evidence type="ECO:0000313" key="2">
    <source>
        <dbReference type="Proteomes" id="UP001162480"/>
    </source>
</evidence>
<reference evidence="1" key="1">
    <citation type="submission" date="2023-08" db="EMBL/GenBank/DDBJ databases">
        <authorList>
            <person name="Alioto T."/>
            <person name="Alioto T."/>
            <person name="Gomez Garrido J."/>
        </authorList>
    </citation>
    <scope>NUCLEOTIDE SEQUENCE</scope>
</reference>
<protein>
    <submittedName>
        <fullName evidence="1">Uncharacterized protein</fullName>
    </submittedName>
</protein>
<sequence>MVSVMQYRPMGNRFKLKHCTTCNKLMHVNILCGPVLWICGMQLVIQLTRVFSTEQKNTQLDVLMFYIGKKADEFFCIVSEASVFTTSLTR</sequence>
<keyword evidence="2" id="KW-1185">Reference proteome</keyword>
<organism evidence="1 2">
    <name type="scientific">Octopus vulgaris</name>
    <name type="common">Common octopus</name>
    <dbReference type="NCBI Taxonomy" id="6645"/>
    <lineage>
        <taxon>Eukaryota</taxon>
        <taxon>Metazoa</taxon>
        <taxon>Spiralia</taxon>
        <taxon>Lophotrochozoa</taxon>
        <taxon>Mollusca</taxon>
        <taxon>Cephalopoda</taxon>
        <taxon>Coleoidea</taxon>
        <taxon>Octopodiformes</taxon>
        <taxon>Octopoda</taxon>
        <taxon>Incirrata</taxon>
        <taxon>Octopodidae</taxon>
        <taxon>Octopus</taxon>
    </lineage>
</organism>
<accession>A0AA36F842</accession>
<proteinExistence type="predicted"/>
<gene>
    <name evidence="1" type="ORF">OCTVUL_1B003524</name>
</gene>
<dbReference type="Proteomes" id="UP001162480">
    <property type="component" value="Chromosome 7"/>
</dbReference>
<evidence type="ECO:0000313" key="1">
    <source>
        <dbReference type="EMBL" id="CAI9725558.1"/>
    </source>
</evidence>
<dbReference type="AlphaFoldDB" id="A0AA36F842"/>